<comment type="caution">
    <text evidence="4">The sequence shown here is derived from an EMBL/GenBank/DDBJ whole genome shotgun (WGS) entry which is preliminary data.</text>
</comment>
<reference evidence="4" key="1">
    <citation type="submission" date="2021-11" db="EMBL/GenBank/DDBJ databases">
        <authorList>
            <person name="Schell T."/>
        </authorList>
    </citation>
    <scope>NUCLEOTIDE SEQUENCE</scope>
    <source>
        <strain evidence="4">M5</strain>
    </source>
</reference>
<proteinExistence type="inferred from homology"/>
<sequence>MNATSLYVSTCRLVVQANTEEQSSWNDLYRLLPYLRQALSCTVCDLLLVEPYSPESSCQHHVCKSCRGRKKKLKPSCSWCKCYNSYIENVQLRILLQCYKKLNEYLVGTTIFRKLKANESNGGTSGLSEIIEEGAGFKDEFNSYAGLSKSALKQLPCALILNPTVSVQTQTNNSILVEKNLETGINQSLTNSSAFQTTSVLNPVDVSVLPANATNASKDNTKSRNPKQKMKRKGCRCGNATSSPGKLTCCGQRCPCYVEAKACTDCRCRGCRNPHIPGGKKIRFFLSDVGDSTSNTSESSLVTQINPPQHGVQRTSFVYSTSPQMSFEKVPSTLLVDDEKSNSGKSETLDIDV</sequence>
<dbReference type="GO" id="GO:0072487">
    <property type="term" value="C:MSL complex"/>
    <property type="evidence" value="ECO:0007669"/>
    <property type="project" value="UniProtKB-UniRule"/>
</dbReference>
<comment type="similarity">
    <text evidence="1">Belongs to the MSL2 family.</text>
</comment>
<dbReference type="SUPFAM" id="SSF57850">
    <property type="entry name" value="RING/U-box"/>
    <property type="match status" value="1"/>
</dbReference>
<dbReference type="CDD" id="cd13122">
    <property type="entry name" value="MSL2_CXC"/>
    <property type="match status" value="1"/>
</dbReference>
<keyword evidence="5" id="KW-1185">Reference proteome</keyword>
<dbReference type="InterPro" id="IPR032049">
    <property type="entry name" value="Msl2-CXC"/>
</dbReference>
<dbReference type="OrthoDB" id="10012174at2759"/>
<feature type="compositionally biased region" description="Basic residues" evidence="2">
    <location>
        <begin position="224"/>
        <end position="235"/>
    </location>
</feature>
<feature type="region of interest" description="Disordered" evidence="2">
    <location>
        <begin position="212"/>
        <end position="240"/>
    </location>
</feature>
<dbReference type="EMBL" id="CAKKLH010000322">
    <property type="protein sequence ID" value="CAH0112073.1"/>
    <property type="molecule type" value="Genomic_DNA"/>
</dbReference>
<accession>A0A8J2WMP9</accession>
<dbReference type="InterPro" id="IPR033467">
    <property type="entry name" value="Tesmin/TSO1-like_CXC"/>
</dbReference>
<dbReference type="SMART" id="SM01114">
    <property type="entry name" value="CXC"/>
    <property type="match status" value="1"/>
</dbReference>
<dbReference type="GO" id="GO:0016567">
    <property type="term" value="P:protein ubiquitination"/>
    <property type="evidence" value="ECO:0007669"/>
    <property type="project" value="TreeGrafter"/>
</dbReference>
<dbReference type="PANTHER" id="PTHR16048:SF3">
    <property type="entry name" value="E3 UBIQUITIN-PROTEIN LIGASE MSL2"/>
    <property type="match status" value="1"/>
</dbReference>
<dbReference type="InterPro" id="IPR037922">
    <property type="entry name" value="MSL2"/>
</dbReference>
<dbReference type="GO" id="GO:0061630">
    <property type="term" value="F:ubiquitin protein ligase activity"/>
    <property type="evidence" value="ECO:0007669"/>
    <property type="project" value="InterPro"/>
</dbReference>
<keyword evidence="1" id="KW-0539">Nucleus</keyword>
<organism evidence="4 5">
    <name type="scientific">Daphnia galeata</name>
    <dbReference type="NCBI Taxonomy" id="27404"/>
    <lineage>
        <taxon>Eukaryota</taxon>
        <taxon>Metazoa</taxon>
        <taxon>Ecdysozoa</taxon>
        <taxon>Arthropoda</taxon>
        <taxon>Crustacea</taxon>
        <taxon>Branchiopoda</taxon>
        <taxon>Diplostraca</taxon>
        <taxon>Cladocera</taxon>
        <taxon>Anomopoda</taxon>
        <taxon>Daphniidae</taxon>
        <taxon>Daphnia</taxon>
    </lineage>
</organism>
<evidence type="ECO:0000313" key="4">
    <source>
        <dbReference type="EMBL" id="CAH0112073.1"/>
    </source>
</evidence>
<evidence type="ECO:0000256" key="1">
    <source>
        <dbReference type="PROSITE-ProRule" id="PRU01396"/>
    </source>
</evidence>
<dbReference type="Proteomes" id="UP000789390">
    <property type="component" value="Unassembled WGS sequence"/>
</dbReference>
<dbReference type="PANTHER" id="PTHR16048">
    <property type="entry name" value="MSL2-RELATED"/>
    <property type="match status" value="1"/>
</dbReference>
<dbReference type="Pfam" id="PF16682">
    <property type="entry name" value="MSL2-CXC"/>
    <property type="match status" value="1"/>
</dbReference>
<evidence type="ECO:0000256" key="2">
    <source>
        <dbReference type="SAM" id="MobiDB-lite"/>
    </source>
</evidence>
<dbReference type="InterPro" id="IPR013083">
    <property type="entry name" value="Znf_RING/FYVE/PHD"/>
</dbReference>
<dbReference type="InterPro" id="IPR032043">
    <property type="entry name" value="Msl2_Znf-RING"/>
</dbReference>
<protein>
    <recommendedName>
        <fullName evidence="3">CXC MSL2-type domain-containing protein</fullName>
    </recommendedName>
</protein>
<dbReference type="PROSITE" id="PS52051">
    <property type="entry name" value="CXC_MSL2"/>
    <property type="match status" value="1"/>
</dbReference>
<dbReference type="CDD" id="cd16522">
    <property type="entry name" value="RING-HC_MSL2"/>
    <property type="match status" value="1"/>
</dbReference>
<dbReference type="Gene3D" id="3.30.40.10">
    <property type="entry name" value="Zinc/RING finger domain, C3HC4 (zinc finger)"/>
    <property type="match status" value="1"/>
</dbReference>
<keyword evidence="1" id="KW-0158">Chromosome</keyword>
<evidence type="ECO:0000259" key="3">
    <source>
        <dbReference type="PROSITE" id="PS52051"/>
    </source>
</evidence>
<name>A0A8J2WMP9_9CRUS</name>
<dbReference type="AlphaFoldDB" id="A0A8J2WMP9"/>
<dbReference type="Pfam" id="PF16685">
    <property type="entry name" value="zf-RING_10"/>
    <property type="match status" value="1"/>
</dbReference>
<feature type="domain" description="CXC MSL2-type" evidence="3">
    <location>
        <begin position="230"/>
        <end position="281"/>
    </location>
</feature>
<gene>
    <name evidence="4" type="ORF">DGAL_LOCUS15784</name>
</gene>
<evidence type="ECO:0000313" key="5">
    <source>
        <dbReference type="Proteomes" id="UP000789390"/>
    </source>
</evidence>